<dbReference type="InterPro" id="IPR012334">
    <property type="entry name" value="Pectin_lyas_fold"/>
</dbReference>
<evidence type="ECO:0000256" key="2">
    <source>
        <dbReference type="ARBA" id="ARBA00008834"/>
    </source>
</evidence>
<organism evidence="9 10">
    <name type="scientific">Camellia sinensis</name>
    <name type="common">Tea plant</name>
    <name type="synonym">Thea sinensis</name>
    <dbReference type="NCBI Taxonomy" id="4442"/>
    <lineage>
        <taxon>Eukaryota</taxon>
        <taxon>Viridiplantae</taxon>
        <taxon>Streptophyta</taxon>
        <taxon>Embryophyta</taxon>
        <taxon>Tracheophyta</taxon>
        <taxon>Spermatophyta</taxon>
        <taxon>Magnoliopsida</taxon>
        <taxon>eudicotyledons</taxon>
        <taxon>Gunneridae</taxon>
        <taxon>Pentapetalae</taxon>
        <taxon>asterids</taxon>
        <taxon>Ericales</taxon>
        <taxon>Theaceae</taxon>
        <taxon>Camellia</taxon>
    </lineage>
</organism>
<dbReference type="InterPro" id="IPR011050">
    <property type="entry name" value="Pectin_lyase_fold/virulence"/>
</dbReference>
<dbReference type="GO" id="GO:0071555">
    <property type="term" value="P:cell wall organization"/>
    <property type="evidence" value="ECO:0007669"/>
    <property type="project" value="UniProtKB-KW"/>
</dbReference>
<sequence>MATTDPRPPLINSYNNVMIRNVKIIALDQSPNTDGIHVQLSIGVTISGNSIRTGNDRISIGPRTRNLWMEGIRCGPGHSVSVGSLAKELNEDGVQNITLTKSIFTGSDNGVRIKSWARPSKAFVRDISFRNILMRNVQNPIIIDQNYCPNNQGCPSQSSGVKISEVTYKNIHGTSATQVAVTFDCSPSNPCKGIRLQDIKLSYLNKPAQASCRHIGGTSTGVIVPQSCL</sequence>
<reference evidence="9 10" key="2">
    <citation type="submission" date="2020-07" db="EMBL/GenBank/DDBJ databases">
        <title>Genome assembly of wild tea tree DASZ reveals pedigree and selection history of tea varieties.</title>
        <authorList>
            <person name="Zhang W."/>
        </authorList>
    </citation>
    <scope>NUCLEOTIDE SEQUENCE [LARGE SCALE GENOMIC DNA]</scope>
    <source>
        <strain evidence="10">cv. G240</strain>
        <tissue evidence="9">Leaf</tissue>
    </source>
</reference>
<evidence type="ECO:0000256" key="7">
    <source>
        <dbReference type="ARBA" id="ARBA00023316"/>
    </source>
</evidence>
<dbReference type="GO" id="GO:0005975">
    <property type="term" value="P:carbohydrate metabolic process"/>
    <property type="evidence" value="ECO:0007669"/>
    <property type="project" value="InterPro"/>
</dbReference>
<dbReference type="SMART" id="SM00710">
    <property type="entry name" value="PbH1"/>
    <property type="match status" value="5"/>
</dbReference>
<dbReference type="Gene3D" id="2.160.20.10">
    <property type="entry name" value="Single-stranded right-handed beta-helix, Pectin lyase-like"/>
    <property type="match status" value="1"/>
</dbReference>
<keyword evidence="5 8" id="KW-0378">Hydrolase</keyword>
<accession>A0A7J7GS47</accession>
<evidence type="ECO:0000256" key="6">
    <source>
        <dbReference type="ARBA" id="ARBA00023295"/>
    </source>
</evidence>
<comment type="subcellular location">
    <subcellularLocation>
        <location evidence="1">Secreted</location>
        <location evidence="1">Cell wall</location>
    </subcellularLocation>
</comment>
<dbReference type="InterPro" id="IPR006626">
    <property type="entry name" value="PbH1"/>
</dbReference>
<evidence type="ECO:0000256" key="3">
    <source>
        <dbReference type="ARBA" id="ARBA00022512"/>
    </source>
</evidence>
<keyword evidence="6 8" id="KW-0326">Glycosidase</keyword>
<dbReference type="SUPFAM" id="SSF51126">
    <property type="entry name" value="Pectin lyase-like"/>
    <property type="match status" value="1"/>
</dbReference>
<name>A0A7J7GS47_CAMSI</name>
<comment type="caution">
    <text evidence="9">The sequence shown here is derived from an EMBL/GenBank/DDBJ whole genome shotgun (WGS) entry which is preliminary data.</text>
</comment>
<dbReference type="FunFam" id="2.160.20.10:FF:000111">
    <property type="entry name" value="Pectin lyase-like superfamily protein"/>
    <property type="match status" value="1"/>
</dbReference>
<dbReference type="AlphaFoldDB" id="A0A7J7GS47"/>
<dbReference type="Pfam" id="PF00295">
    <property type="entry name" value="Glyco_hydro_28"/>
    <property type="match status" value="1"/>
</dbReference>
<keyword evidence="3" id="KW-0134">Cell wall</keyword>
<evidence type="ECO:0000313" key="10">
    <source>
        <dbReference type="Proteomes" id="UP000593564"/>
    </source>
</evidence>
<keyword evidence="10" id="KW-1185">Reference proteome</keyword>
<comment type="similarity">
    <text evidence="2 8">Belongs to the glycosyl hydrolase 28 family.</text>
</comment>
<dbReference type="InterPro" id="IPR000743">
    <property type="entry name" value="Glyco_hydro_28"/>
</dbReference>
<gene>
    <name evidence="9" type="ORF">HYC85_019896</name>
</gene>
<evidence type="ECO:0000256" key="8">
    <source>
        <dbReference type="RuleBase" id="RU361169"/>
    </source>
</evidence>
<evidence type="ECO:0000256" key="4">
    <source>
        <dbReference type="ARBA" id="ARBA00022525"/>
    </source>
</evidence>
<dbReference type="PANTHER" id="PTHR31375">
    <property type="match status" value="1"/>
</dbReference>
<dbReference type="GO" id="GO:0004650">
    <property type="term" value="F:polygalacturonase activity"/>
    <property type="evidence" value="ECO:0007669"/>
    <property type="project" value="InterPro"/>
</dbReference>
<keyword evidence="7" id="KW-0961">Cell wall biogenesis/degradation</keyword>
<proteinExistence type="inferred from homology"/>
<keyword evidence="4" id="KW-0964">Secreted</keyword>
<protein>
    <recommendedName>
        <fullName evidence="11">Polygalacturonase</fullName>
    </recommendedName>
</protein>
<reference evidence="10" key="1">
    <citation type="journal article" date="2020" name="Nat. Commun.">
        <title>Genome assembly of wild tea tree DASZ reveals pedigree and selection history of tea varieties.</title>
        <authorList>
            <person name="Zhang W."/>
            <person name="Zhang Y."/>
            <person name="Qiu H."/>
            <person name="Guo Y."/>
            <person name="Wan H."/>
            <person name="Zhang X."/>
            <person name="Scossa F."/>
            <person name="Alseekh S."/>
            <person name="Zhang Q."/>
            <person name="Wang P."/>
            <person name="Xu L."/>
            <person name="Schmidt M.H."/>
            <person name="Jia X."/>
            <person name="Li D."/>
            <person name="Zhu A."/>
            <person name="Guo F."/>
            <person name="Chen W."/>
            <person name="Ni D."/>
            <person name="Usadel B."/>
            <person name="Fernie A.R."/>
            <person name="Wen W."/>
        </authorList>
    </citation>
    <scope>NUCLEOTIDE SEQUENCE [LARGE SCALE GENOMIC DNA]</scope>
    <source>
        <strain evidence="10">cv. G240</strain>
    </source>
</reference>
<evidence type="ECO:0008006" key="11">
    <source>
        <dbReference type="Google" id="ProtNLM"/>
    </source>
</evidence>
<evidence type="ECO:0000256" key="5">
    <source>
        <dbReference type="ARBA" id="ARBA00022801"/>
    </source>
</evidence>
<dbReference type="Proteomes" id="UP000593564">
    <property type="component" value="Unassembled WGS sequence"/>
</dbReference>
<evidence type="ECO:0000313" key="9">
    <source>
        <dbReference type="EMBL" id="KAF5942254.1"/>
    </source>
</evidence>
<evidence type="ECO:0000256" key="1">
    <source>
        <dbReference type="ARBA" id="ARBA00004191"/>
    </source>
</evidence>
<dbReference type="EMBL" id="JACBKZ010000009">
    <property type="protein sequence ID" value="KAF5942254.1"/>
    <property type="molecule type" value="Genomic_DNA"/>
</dbReference>